<dbReference type="InterPro" id="IPR004017">
    <property type="entry name" value="Cys_rich_dom"/>
</dbReference>
<dbReference type="AlphaFoldDB" id="A0A7C3DFG5"/>
<dbReference type="PANTHER" id="PTHR43255">
    <property type="entry name" value="IRON-SULFUR-BINDING OXIDOREDUCTASE FADF-RELATED-RELATED"/>
    <property type="match status" value="1"/>
</dbReference>
<evidence type="ECO:0000256" key="5">
    <source>
        <dbReference type="ARBA" id="ARBA00023014"/>
    </source>
</evidence>
<organism evidence="8">
    <name type="scientific">Meiothermus ruber</name>
    <dbReference type="NCBI Taxonomy" id="277"/>
    <lineage>
        <taxon>Bacteria</taxon>
        <taxon>Thermotogati</taxon>
        <taxon>Deinococcota</taxon>
        <taxon>Deinococci</taxon>
        <taxon>Thermales</taxon>
        <taxon>Thermaceae</taxon>
        <taxon>Meiothermus</taxon>
    </lineage>
</organism>
<evidence type="ECO:0000256" key="3">
    <source>
        <dbReference type="ARBA" id="ARBA00023002"/>
    </source>
</evidence>
<sequence>MLSTPEKVLFLLLVLASLYFGGGALYRVYKAIRRGQPEDRFDNLPARAGRALWQTLTMQTVFKKRPLVSLLHAFVFYGFVFYLSVNLVDVLEGFFPFKARGGFWSGYNLVADILTALILVGITGLLIRRYSGAGRKTFSWNEKTPLHERVREGIPTDSAIVGGFILFHVGSRLLHKAAQAANLEYGPDPFQPVASLASNLFLWVDVDRLIVLEHLFWWFAIGSILLFIPYFARSKHIHLFLAPLNLAFKKEKPGALLPIAKDFEELEKLEKFGVARLEDFTWPRLLDAYSCIMCNRCQEVCPAYTTGKALSPSALIINERYELNQILPAFAAGQESPRPLLDFALNEEALWACTTCNACVEVCPVGNEPMLHILDVRREQVMMQGAFPTQLNNAFKGMERNGNPWNLGTDKRLAWAEGLPFPVKTVSENPEAEVLYWVGCAPAYDPRAQKTARAFAEILHESGTSWAVLGKQEKCTGDAARRAGNEFLFMQLATENVETLNAVMADKPKTIVTTCPHCFHTLANEYKDFGGRYTVKHHTEFIAELIDAKRLELLPMSGAVTYHDPCYLGRHNGVLQEPRQVIQATGLALQEPPRHGTNSFCCGAGGAQFWKEEEPGQERVSTNRYRELKGTGTETIAVGCPFCMQMMNLETAQEPEGQAPRVLDISELVVQQLKSKQTSPAGD</sequence>
<dbReference type="InterPro" id="IPR009051">
    <property type="entry name" value="Helical_ferredxn"/>
</dbReference>
<feature type="transmembrane region" description="Helical" evidence="6">
    <location>
        <begin position="67"/>
        <end position="85"/>
    </location>
</feature>
<dbReference type="PROSITE" id="PS51379">
    <property type="entry name" value="4FE4S_FER_2"/>
    <property type="match status" value="2"/>
</dbReference>
<feature type="transmembrane region" description="Helical" evidence="6">
    <location>
        <begin position="215"/>
        <end position="232"/>
    </location>
</feature>
<evidence type="ECO:0000256" key="2">
    <source>
        <dbReference type="ARBA" id="ARBA00022723"/>
    </source>
</evidence>
<keyword evidence="5" id="KW-0411">Iron-sulfur</keyword>
<dbReference type="SUPFAM" id="SSF46548">
    <property type="entry name" value="alpha-helical ferredoxin"/>
    <property type="match status" value="1"/>
</dbReference>
<dbReference type="GO" id="GO:0046872">
    <property type="term" value="F:metal ion binding"/>
    <property type="evidence" value="ECO:0007669"/>
    <property type="project" value="UniProtKB-KW"/>
</dbReference>
<evidence type="ECO:0000256" key="6">
    <source>
        <dbReference type="SAM" id="Phobius"/>
    </source>
</evidence>
<keyword evidence="4" id="KW-0408">Iron</keyword>
<evidence type="ECO:0000313" key="8">
    <source>
        <dbReference type="EMBL" id="HFG19395.1"/>
    </source>
</evidence>
<evidence type="ECO:0000256" key="4">
    <source>
        <dbReference type="ARBA" id="ARBA00023004"/>
    </source>
</evidence>
<keyword evidence="3" id="KW-0560">Oxidoreductase</keyword>
<dbReference type="InterPro" id="IPR017896">
    <property type="entry name" value="4Fe4S_Fe-S-bd"/>
</dbReference>
<keyword evidence="6" id="KW-1133">Transmembrane helix</keyword>
<keyword evidence="6" id="KW-0812">Transmembrane</keyword>
<keyword evidence="2" id="KW-0479">Metal-binding</keyword>
<feature type="domain" description="4Fe-4S ferredoxin-type" evidence="7">
    <location>
        <begin position="282"/>
        <end position="309"/>
    </location>
</feature>
<dbReference type="Gene3D" id="1.10.1060.10">
    <property type="entry name" value="Alpha-helical ferredoxin"/>
    <property type="match status" value="1"/>
</dbReference>
<dbReference type="PANTHER" id="PTHR43255:SF1">
    <property type="entry name" value="IRON-SULFUR-BINDING OXIDOREDUCTASE FADF-RELATED"/>
    <property type="match status" value="1"/>
</dbReference>
<dbReference type="GO" id="GO:0016491">
    <property type="term" value="F:oxidoreductase activity"/>
    <property type="evidence" value="ECO:0007669"/>
    <property type="project" value="UniProtKB-KW"/>
</dbReference>
<keyword evidence="1" id="KW-0004">4Fe-4S</keyword>
<evidence type="ECO:0000259" key="7">
    <source>
        <dbReference type="PROSITE" id="PS51379"/>
    </source>
</evidence>
<dbReference type="Gene3D" id="1.20.950.20">
    <property type="entry name" value="Transmembrane di-heme cytochromes, Chain C"/>
    <property type="match status" value="1"/>
</dbReference>
<evidence type="ECO:0000256" key="1">
    <source>
        <dbReference type="ARBA" id="ARBA00022485"/>
    </source>
</evidence>
<dbReference type="InterPro" id="IPR051460">
    <property type="entry name" value="HdrC_iron-sulfur_subunit"/>
</dbReference>
<dbReference type="GO" id="GO:0005886">
    <property type="term" value="C:plasma membrane"/>
    <property type="evidence" value="ECO:0007669"/>
    <property type="project" value="TreeGrafter"/>
</dbReference>
<reference evidence="8" key="1">
    <citation type="journal article" date="2020" name="mSystems">
        <title>Genome- and Community-Level Interaction Insights into Carbon Utilization and Element Cycling Functions of Hydrothermarchaeota in Hydrothermal Sediment.</title>
        <authorList>
            <person name="Zhou Z."/>
            <person name="Liu Y."/>
            <person name="Xu W."/>
            <person name="Pan J."/>
            <person name="Luo Z.H."/>
            <person name="Li M."/>
        </authorList>
    </citation>
    <scope>NUCLEOTIDE SEQUENCE [LARGE SCALE GENOMIC DNA]</scope>
    <source>
        <strain evidence="8">SpSt-524</strain>
    </source>
</reference>
<protein>
    <submittedName>
        <fullName evidence="8">(Fe-S)-binding protein</fullName>
    </submittedName>
</protein>
<dbReference type="InterPro" id="IPR017900">
    <property type="entry name" value="4Fe4S_Fe_S_CS"/>
</dbReference>
<dbReference type="GO" id="GO:0051539">
    <property type="term" value="F:4 iron, 4 sulfur cluster binding"/>
    <property type="evidence" value="ECO:0007669"/>
    <property type="project" value="UniProtKB-KW"/>
</dbReference>
<dbReference type="Pfam" id="PF13183">
    <property type="entry name" value="Fer4_8"/>
    <property type="match status" value="1"/>
</dbReference>
<feature type="domain" description="4Fe-4S ferredoxin-type" evidence="7">
    <location>
        <begin position="341"/>
        <end position="373"/>
    </location>
</feature>
<feature type="transmembrane region" description="Helical" evidence="6">
    <location>
        <begin position="105"/>
        <end position="127"/>
    </location>
</feature>
<proteinExistence type="predicted"/>
<feature type="transmembrane region" description="Helical" evidence="6">
    <location>
        <begin position="6"/>
        <end position="26"/>
    </location>
</feature>
<dbReference type="Pfam" id="PF02754">
    <property type="entry name" value="CCG"/>
    <property type="match status" value="2"/>
</dbReference>
<dbReference type="EMBL" id="DSWI01000008">
    <property type="protein sequence ID" value="HFG19395.1"/>
    <property type="molecule type" value="Genomic_DNA"/>
</dbReference>
<comment type="caution">
    <text evidence="8">The sequence shown here is derived from an EMBL/GenBank/DDBJ whole genome shotgun (WGS) entry which is preliminary data.</text>
</comment>
<gene>
    <name evidence="8" type="ORF">ENS82_01575</name>
</gene>
<dbReference type="PROSITE" id="PS00198">
    <property type="entry name" value="4FE4S_FER_1"/>
    <property type="match status" value="2"/>
</dbReference>
<name>A0A7C3DFG5_MEIRU</name>
<keyword evidence="6" id="KW-0472">Membrane</keyword>
<accession>A0A7C3DFG5</accession>